<protein>
    <submittedName>
        <fullName evidence="2">GTPase Der</fullName>
    </submittedName>
</protein>
<dbReference type="InterPro" id="IPR027417">
    <property type="entry name" value="P-loop_NTPase"/>
</dbReference>
<evidence type="ECO:0000259" key="1">
    <source>
        <dbReference type="Pfam" id="PF01926"/>
    </source>
</evidence>
<sequence length="204" mass="22892">MKENECVIIGKTNVGKTLFVINFAEYLGCKILKVESVYPDGRQFERLFSIKEATLKLTDSNPHKTKCLHKINVTIPVGKKKKKVLIIDSCGLIEGIHPEEEIRKAISQTLALVRDSKIILHMIDASAVEKKGTLNSLGEVDYQIAQFAQLRSGYAILANKMDLLESKNGLNKLKGEFPANYIIPISALYKRGFKEVKDFVVRNV</sequence>
<evidence type="ECO:0000313" key="2">
    <source>
        <dbReference type="EMBL" id="QSQ10149.1"/>
    </source>
</evidence>
<dbReference type="Pfam" id="PF01926">
    <property type="entry name" value="MMR_HSR1"/>
    <property type="match status" value="1"/>
</dbReference>
<dbReference type="InterPro" id="IPR006073">
    <property type="entry name" value="GTP-bd"/>
</dbReference>
<evidence type="ECO:0000313" key="3">
    <source>
        <dbReference type="Proteomes" id="UP000662904"/>
    </source>
</evidence>
<keyword evidence="3" id="KW-1185">Reference proteome</keyword>
<reference evidence="2" key="1">
    <citation type="submission" date="2020-07" db="EMBL/GenBank/DDBJ databases">
        <title>Koleobacter methoxysyntrophicus gen. nov., sp. nov., a novel anaerobic bacterium isolated from deep subsurface oil field and proposal of Koleobacterales ord. nov. in the phylum Firmicutes.</title>
        <authorList>
            <person name="Sakamoto S."/>
            <person name="Tamaki H."/>
        </authorList>
    </citation>
    <scope>NUCLEOTIDE SEQUENCE</scope>
    <source>
        <strain evidence="2">NRmbB1</strain>
    </source>
</reference>
<feature type="domain" description="G" evidence="1">
    <location>
        <begin position="57"/>
        <end position="148"/>
    </location>
</feature>
<dbReference type="EMBL" id="CP059066">
    <property type="protein sequence ID" value="QSQ10149.1"/>
    <property type="molecule type" value="Genomic_DNA"/>
</dbReference>
<proteinExistence type="predicted"/>
<dbReference type="Gene3D" id="3.40.50.300">
    <property type="entry name" value="P-loop containing nucleotide triphosphate hydrolases"/>
    <property type="match status" value="1"/>
</dbReference>
<accession>A0A8A0RRK8</accession>
<dbReference type="Proteomes" id="UP000662904">
    <property type="component" value="Chromosome"/>
</dbReference>
<gene>
    <name evidence="2" type="primary">der_2</name>
    <name evidence="2" type="ORF">H0A61_02548</name>
</gene>
<name>A0A8A0RRK8_9FIRM</name>
<dbReference type="SUPFAM" id="SSF52540">
    <property type="entry name" value="P-loop containing nucleoside triphosphate hydrolases"/>
    <property type="match status" value="1"/>
</dbReference>
<organism evidence="2 3">
    <name type="scientific">Koleobacter methoxysyntrophicus</name>
    <dbReference type="NCBI Taxonomy" id="2751313"/>
    <lineage>
        <taxon>Bacteria</taxon>
        <taxon>Bacillati</taxon>
        <taxon>Bacillota</taxon>
        <taxon>Clostridia</taxon>
        <taxon>Koleobacterales</taxon>
        <taxon>Koleobacteraceae</taxon>
        <taxon>Koleobacter</taxon>
    </lineage>
</organism>
<dbReference type="AlphaFoldDB" id="A0A8A0RRK8"/>
<dbReference type="GO" id="GO:0005525">
    <property type="term" value="F:GTP binding"/>
    <property type="evidence" value="ECO:0007669"/>
    <property type="project" value="InterPro"/>
</dbReference>
<dbReference type="RefSeq" id="WP_206707466.1">
    <property type="nucleotide sequence ID" value="NZ_CP059066.1"/>
</dbReference>
<dbReference type="KEGG" id="kme:H0A61_02548"/>